<evidence type="ECO:0000313" key="3">
    <source>
        <dbReference type="Proteomes" id="UP001470230"/>
    </source>
</evidence>
<evidence type="ECO:0000256" key="1">
    <source>
        <dbReference type="SAM" id="MobiDB-lite"/>
    </source>
</evidence>
<feature type="compositionally biased region" description="Polar residues" evidence="1">
    <location>
        <begin position="1"/>
        <end position="13"/>
    </location>
</feature>
<gene>
    <name evidence="2" type="ORF">M9Y10_042641</name>
</gene>
<comment type="caution">
    <text evidence="2">The sequence shown here is derived from an EMBL/GenBank/DDBJ whole genome shotgun (WGS) entry which is preliminary data.</text>
</comment>
<proteinExistence type="predicted"/>
<feature type="region of interest" description="Disordered" evidence="1">
    <location>
        <begin position="1"/>
        <end position="24"/>
    </location>
</feature>
<dbReference type="EMBL" id="JAPFFF010000008">
    <property type="protein sequence ID" value="KAK8883547.1"/>
    <property type="molecule type" value="Genomic_DNA"/>
</dbReference>
<organism evidence="2 3">
    <name type="scientific">Tritrichomonas musculus</name>
    <dbReference type="NCBI Taxonomy" id="1915356"/>
    <lineage>
        <taxon>Eukaryota</taxon>
        <taxon>Metamonada</taxon>
        <taxon>Parabasalia</taxon>
        <taxon>Tritrichomonadida</taxon>
        <taxon>Tritrichomonadidae</taxon>
        <taxon>Tritrichomonas</taxon>
    </lineage>
</organism>
<dbReference type="Proteomes" id="UP001470230">
    <property type="component" value="Unassembled WGS sequence"/>
</dbReference>
<sequence>MESGTNQSKQIGTEDSELKTDQKNQKESIYQGDWFINEIIGDFHSTEEPIKLIVNENTLELALTFEVTEDNMFLFTIYLIDPEIAFKGQLTVILHNQINPEKSITKESFIQFTHEEYDLQPIFFDLVKDQLSSPSNGWITYDKDTNEIKSGLHFTIILKPTEYFINRFSQFKIDTEKKLFENYPISLSPNDFKAYQADFSFYKEMYNFYKPYKSSVFHFGGCIVQCIVNFSNNTFTVNIIDTLFDEGDAKIAIFITNYLLNNDVHVKKKIHYTKANKTFELQLPFSISEIFDLSKGWMNPDSLQISLFVLTQNLNVTCLYPIKLENHSMNDGFYGIKYFIPLSLFCSQQMSPIGTQNTICFNPFYTKSLAVTPKIEFYLSDCYDIN</sequence>
<protein>
    <submittedName>
        <fullName evidence="2">Uncharacterized protein</fullName>
    </submittedName>
</protein>
<reference evidence="2 3" key="1">
    <citation type="submission" date="2024-04" db="EMBL/GenBank/DDBJ databases">
        <title>Tritrichomonas musculus Genome.</title>
        <authorList>
            <person name="Alves-Ferreira E."/>
            <person name="Grigg M."/>
            <person name="Lorenzi H."/>
            <person name="Galac M."/>
        </authorList>
    </citation>
    <scope>NUCLEOTIDE SEQUENCE [LARGE SCALE GENOMIC DNA]</scope>
    <source>
        <strain evidence="2 3">EAF2021</strain>
    </source>
</reference>
<name>A0ABR2JZ71_9EUKA</name>
<keyword evidence="3" id="KW-1185">Reference proteome</keyword>
<evidence type="ECO:0000313" key="2">
    <source>
        <dbReference type="EMBL" id="KAK8883547.1"/>
    </source>
</evidence>
<accession>A0ABR2JZ71</accession>